<organism evidence="2">
    <name type="scientific">Ixodes ricinus</name>
    <name type="common">Common tick</name>
    <name type="synonym">Acarus ricinus</name>
    <dbReference type="NCBI Taxonomy" id="34613"/>
    <lineage>
        <taxon>Eukaryota</taxon>
        <taxon>Metazoa</taxon>
        <taxon>Ecdysozoa</taxon>
        <taxon>Arthropoda</taxon>
        <taxon>Chelicerata</taxon>
        <taxon>Arachnida</taxon>
        <taxon>Acari</taxon>
        <taxon>Parasitiformes</taxon>
        <taxon>Ixodida</taxon>
        <taxon>Ixodoidea</taxon>
        <taxon>Ixodidae</taxon>
        <taxon>Ixodinae</taxon>
        <taxon>Ixodes</taxon>
    </lineage>
</organism>
<name>A0A6B0U8U0_IXORI</name>
<dbReference type="AlphaFoldDB" id="A0A6B0U8U0"/>
<evidence type="ECO:0000256" key="1">
    <source>
        <dbReference type="SAM" id="SignalP"/>
    </source>
</evidence>
<accession>A0A6B0U8U0</accession>
<proteinExistence type="predicted"/>
<reference evidence="2" key="1">
    <citation type="submission" date="2019-12" db="EMBL/GenBank/DDBJ databases">
        <title>An insight into the sialome of adult female Ixodes ricinus ticks feeding for 6 days.</title>
        <authorList>
            <person name="Perner J."/>
            <person name="Ribeiro J.M.C."/>
        </authorList>
    </citation>
    <scope>NUCLEOTIDE SEQUENCE</scope>
    <source>
        <strain evidence="2">Semi-engorged</strain>
        <tissue evidence="2">Salivary glands</tissue>
    </source>
</reference>
<sequence>MNGWTRLTPLNRAAADLWRLVAACASLAAASPCIGGEPPATAPSDLAEPRAPAVLPVRGTLLLAPRASLLLPPADAAAVLGAPP</sequence>
<dbReference type="EMBL" id="GIFC01002912">
    <property type="protein sequence ID" value="MXU84995.1"/>
    <property type="molecule type" value="Transcribed_RNA"/>
</dbReference>
<keyword evidence="1" id="KW-0732">Signal</keyword>
<feature type="chain" id="PRO_5025552631" evidence="1">
    <location>
        <begin position="31"/>
        <end position="84"/>
    </location>
</feature>
<evidence type="ECO:0000313" key="2">
    <source>
        <dbReference type="EMBL" id="MXU84995.1"/>
    </source>
</evidence>
<protein>
    <submittedName>
        <fullName evidence="2">Putative secreted protein</fullName>
    </submittedName>
</protein>
<feature type="signal peptide" evidence="1">
    <location>
        <begin position="1"/>
        <end position="30"/>
    </location>
</feature>